<accession>A0A8H4B3D8</accession>
<dbReference type="AlphaFoldDB" id="A0A8H4B3D8"/>
<gene>
    <name evidence="1" type="ORF">F8M41_015013</name>
</gene>
<evidence type="ECO:0000313" key="2">
    <source>
        <dbReference type="Proteomes" id="UP000439903"/>
    </source>
</evidence>
<dbReference type="Proteomes" id="UP000439903">
    <property type="component" value="Unassembled WGS sequence"/>
</dbReference>
<reference evidence="1 2" key="1">
    <citation type="journal article" date="2019" name="Environ. Microbiol.">
        <title>At the nexus of three kingdoms: the genome of the mycorrhizal fungus Gigaspora margarita provides insights into plant, endobacterial and fungal interactions.</title>
        <authorList>
            <person name="Venice F."/>
            <person name="Ghignone S."/>
            <person name="Salvioli di Fossalunga A."/>
            <person name="Amselem J."/>
            <person name="Novero M."/>
            <person name="Xianan X."/>
            <person name="Sedzielewska Toro K."/>
            <person name="Morin E."/>
            <person name="Lipzen A."/>
            <person name="Grigoriev I.V."/>
            <person name="Henrissat B."/>
            <person name="Martin F.M."/>
            <person name="Bonfante P."/>
        </authorList>
    </citation>
    <scope>NUCLEOTIDE SEQUENCE [LARGE SCALE GENOMIC DNA]</scope>
    <source>
        <strain evidence="1 2">BEG34</strain>
    </source>
</reference>
<name>A0A8H4B3D8_GIGMA</name>
<sequence>MNILEQNASVQCEHSCSHEHPSYRQIEFPEKANQWIQGHLKYNLRSSELYRYLIENKLINPIHTKEHVYFWVSVYSKQTYLTNQDNQLLPSKTYLERPEIVAREFKILTYFDNNFVKALGFATPSFIELV</sequence>
<organism evidence="1 2">
    <name type="scientific">Gigaspora margarita</name>
    <dbReference type="NCBI Taxonomy" id="4874"/>
    <lineage>
        <taxon>Eukaryota</taxon>
        <taxon>Fungi</taxon>
        <taxon>Fungi incertae sedis</taxon>
        <taxon>Mucoromycota</taxon>
        <taxon>Glomeromycotina</taxon>
        <taxon>Glomeromycetes</taxon>
        <taxon>Diversisporales</taxon>
        <taxon>Gigasporaceae</taxon>
        <taxon>Gigaspora</taxon>
    </lineage>
</organism>
<evidence type="ECO:0000313" key="1">
    <source>
        <dbReference type="EMBL" id="KAF0556653.1"/>
    </source>
</evidence>
<dbReference type="EMBL" id="WTPW01000032">
    <property type="protein sequence ID" value="KAF0556653.1"/>
    <property type="molecule type" value="Genomic_DNA"/>
</dbReference>
<comment type="caution">
    <text evidence="1">The sequence shown here is derived from an EMBL/GenBank/DDBJ whole genome shotgun (WGS) entry which is preliminary data.</text>
</comment>
<keyword evidence="2" id="KW-1185">Reference proteome</keyword>
<proteinExistence type="predicted"/>
<protein>
    <submittedName>
        <fullName evidence="1">Uncharacterized protein</fullName>
    </submittedName>
</protein>